<reference evidence="8" key="1">
    <citation type="submission" date="2021-01" db="EMBL/GenBank/DDBJ databases">
        <title>Whole genome shotgun sequence of Planotetraspora thailandica NBRC 104271.</title>
        <authorList>
            <person name="Komaki H."/>
            <person name="Tamura T."/>
        </authorList>
    </citation>
    <scope>NUCLEOTIDE SEQUENCE</scope>
    <source>
        <strain evidence="8">NBRC 104271</strain>
    </source>
</reference>
<evidence type="ECO:0000256" key="1">
    <source>
        <dbReference type="ARBA" id="ARBA00004141"/>
    </source>
</evidence>
<dbReference type="GO" id="GO:0046677">
    <property type="term" value="P:response to antibiotic"/>
    <property type="evidence" value="ECO:0007669"/>
    <property type="project" value="UniProtKB-KW"/>
</dbReference>
<evidence type="ECO:0000256" key="4">
    <source>
        <dbReference type="ARBA" id="ARBA00023136"/>
    </source>
</evidence>
<keyword evidence="3 6" id="KW-1133">Transmembrane helix</keyword>
<comment type="subcellular location">
    <subcellularLocation>
        <location evidence="6">Cell membrane</location>
        <topology evidence="6">Multi-pass membrane protein</topology>
    </subcellularLocation>
    <subcellularLocation>
        <location evidence="1">Membrane</location>
        <topology evidence="1">Multi-pass membrane protein</topology>
    </subcellularLocation>
</comment>
<evidence type="ECO:0000256" key="3">
    <source>
        <dbReference type="ARBA" id="ARBA00022989"/>
    </source>
</evidence>
<dbReference type="InterPro" id="IPR000412">
    <property type="entry name" value="ABC_2_transport"/>
</dbReference>
<sequence>MTAMPTGASAEIPLRPGRAWTMVERNLMIYRHTWPVLLAEIFEPMLYLLAFGVGVGLLVGDVPGLGASISYPQFVAPALLATAAMNGAMNETTFNMYGKLTTDKTYESILTTPMSVRSVALGEVFWALVRGAIVATVFLVVVSIFGLANLPEALLVIPSALLIGFAFAAVGLLTVTFLRSWQDFQLIQLVMLPMFLFATTFFPLDVYPRPVQVFVEVLPLYHSVELVRAAFLGTGGNPAVAVIYLAVLGIVALAVAVRRLEDTLRP</sequence>
<dbReference type="InterPro" id="IPR051784">
    <property type="entry name" value="Nod_factor_ABC_transporter"/>
</dbReference>
<dbReference type="PROSITE" id="PS51012">
    <property type="entry name" value="ABC_TM2"/>
    <property type="match status" value="1"/>
</dbReference>
<feature type="transmembrane region" description="Helical" evidence="6">
    <location>
        <begin position="239"/>
        <end position="257"/>
    </location>
</feature>
<dbReference type="PANTHER" id="PTHR43229">
    <property type="entry name" value="NODULATION PROTEIN J"/>
    <property type="match status" value="1"/>
</dbReference>
<gene>
    <name evidence="8" type="ORF">Pth03_78950</name>
</gene>
<evidence type="ECO:0000313" key="9">
    <source>
        <dbReference type="Proteomes" id="UP000605992"/>
    </source>
</evidence>
<keyword evidence="5" id="KW-0046">Antibiotic resistance</keyword>
<dbReference type="GO" id="GO:0043190">
    <property type="term" value="C:ATP-binding cassette (ABC) transporter complex"/>
    <property type="evidence" value="ECO:0007669"/>
    <property type="project" value="InterPro"/>
</dbReference>
<feature type="transmembrane region" description="Helical" evidence="6">
    <location>
        <begin position="186"/>
        <end position="204"/>
    </location>
</feature>
<keyword evidence="2 6" id="KW-0812">Transmembrane</keyword>
<feature type="transmembrane region" description="Helical" evidence="6">
    <location>
        <begin position="124"/>
        <end position="147"/>
    </location>
</feature>
<accession>A0A8J4DFJ0</accession>
<comment type="similarity">
    <text evidence="6">Belongs to the ABC-2 integral membrane protein family.</text>
</comment>
<evidence type="ECO:0000256" key="6">
    <source>
        <dbReference type="RuleBase" id="RU361157"/>
    </source>
</evidence>
<protein>
    <recommendedName>
        <fullName evidence="6">Transport permease protein</fullName>
    </recommendedName>
</protein>
<dbReference type="EMBL" id="BOOR01000087">
    <property type="protein sequence ID" value="GII59506.1"/>
    <property type="molecule type" value="Genomic_DNA"/>
</dbReference>
<dbReference type="AlphaFoldDB" id="A0A8J4DFJ0"/>
<feature type="transmembrane region" description="Helical" evidence="6">
    <location>
        <begin position="153"/>
        <end position="174"/>
    </location>
</feature>
<proteinExistence type="inferred from homology"/>
<keyword evidence="9" id="KW-1185">Reference proteome</keyword>
<dbReference type="PANTHER" id="PTHR43229:SF2">
    <property type="entry name" value="NODULATION PROTEIN J"/>
    <property type="match status" value="1"/>
</dbReference>
<dbReference type="GO" id="GO:0140359">
    <property type="term" value="F:ABC-type transporter activity"/>
    <property type="evidence" value="ECO:0007669"/>
    <property type="project" value="InterPro"/>
</dbReference>
<feature type="transmembrane region" description="Helical" evidence="6">
    <location>
        <begin position="34"/>
        <end position="59"/>
    </location>
</feature>
<dbReference type="Proteomes" id="UP000605992">
    <property type="component" value="Unassembled WGS sequence"/>
</dbReference>
<feature type="domain" description="ABC transmembrane type-2" evidence="7">
    <location>
        <begin position="35"/>
        <end position="263"/>
    </location>
</feature>
<dbReference type="PIRSF" id="PIRSF006648">
    <property type="entry name" value="DrrB"/>
    <property type="match status" value="1"/>
</dbReference>
<dbReference type="InterPro" id="IPR047817">
    <property type="entry name" value="ABC2_TM_bact-type"/>
</dbReference>
<keyword evidence="4 6" id="KW-0472">Membrane</keyword>
<dbReference type="Pfam" id="PF01061">
    <property type="entry name" value="ABC2_membrane"/>
    <property type="match status" value="1"/>
</dbReference>
<organism evidence="8 9">
    <name type="scientific">Planotetraspora thailandica</name>
    <dbReference type="NCBI Taxonomy" id="487172"/>
    <lineage>
        <taxon>Bacteria</taxon>
        <taxon>Bacillati</taxon>
        <taxon>Actinomycetota</taxon>
        <taxon>Actinomycetes</taxon>
        <taxon>Streptosporangiales</taxon>
        <taxon>Streptosporangiaceae</taxon>
        <taxon>Planotetraspora</taxon>
    </lineage>
</organism>
<dbReference type="InterPro" id="IPR013525">
    <property type="entry name" value="ABC2_TM"/>
</dbReference>
<dbReference type="PRINTS" id="PR00164">
    <property type="entry name" value="ABC2TRNSPORT"/>
</dbReference>
<evidence type="ECO:0000256" key="2">
    <source>
        <dbReference type="ARBA" id="ARBA00022692"/>
    </source>
</evidence>
<evidence type="ECO:0000256" key="5">
    <source>
        <dbReference type="ARBA" id="ARBA00023251"/>
    </source>
</evidence>
<keyword evidence="6" id="KW-0813">Transport</keyword>
<evidence type="ECO:0000313" key="8">
    <source>
        <dbReference type="EMBL" id="GII59506.1"/>
    </source>
</evidence>
<evidence type="ECO:0000259" key="7">
    <source>
        <dbReference type="PROSITE" id="PS51012"/>
    </source>
</evidence>
<feature type="transmembrane region" description="Helical" evidence="6">
    <location>
        <begin position="71"/>
        <end position="89"/>
    </location>
</feature>
<keyword evidence="6" id="KW-1003">Cell membrane</keyword>
<comment type="caution">
    <text evidence="8">The sequence shown here is derived from an EMBL/GenBank/DDBJ whole genome shotgun (WGS) entry which is preliminary data.</text>
</comment>
<name>A0A8J4DFJ0_9ACTN</name>